<name>A0ABX5K7C2_9BURK</name>
<dbReference type="SMART" id="SM00869">
    <property type="entry name" value="Autotransporter"/>
    <property type="match status" value="1"/>
</dbReference>
<dbReference type="InterPro" id="IPR005546">
    <property type="entry name" value="Autotransporte_beta"/>
</dbReference>
<dbReference type="EMBL" id="QEOB01000039">
    <property type="protein sequence ID" value="PVX62722.1"/>
    <property type="molecule type" value="Genomic_DNA"/>
</dbReference>
<evidence type="ECO:0000313" key="4">
    <source>
        <dbReference type="Proteomes" id="UP000245712"/>
    </source>
</evidence>
<feature type="region of interest" description="Disordered" evidence="1">
    <location>
        <begin position="986"/>
        <end position="1032"/>
    </location>
</feature>
<keyword evidence="4" id="KW-1185">Reference proteome</keyword>
<dbReference type="SUPFAM" id="SSF51126">
    <property type="entry name" value="Pectin lyase-like"/>
    <property type="match status" value="1"/>
</dbReference>
<evidence type="ECO:0000256" key="1">
    <source>
        <dbReference type="SAM" id="MobiDB-lite"/>
    </source>
</evidence>
<protein>
    <submittedName>
        <fullName evidence="3">Outer membrane autotransporter protein</fullName>
    </submittedName>
</protein>
<dbReference type="SMART" id="SM00710">
    <property type="entry name" value="PbH1"/>
    <property type="match status" value="9"/>
</dbReference>
<feature type="compositionally biased region" description="Pro residues" evidence="1">
    <location>
        <begin position="1000"/>
        <end position="1020"/>
    </location>
</feature>
<evidence type="ECO:0000259" key="2">
    <source>
        <dbReference type="PROSITE" id="PS51208"/>
    </source>
</evidence>
<dbReference type="PROSITE" id="PS51208">
    <property type="entry name" value="AUTOTRANSPORTER"/>
    <property type="match status" value="1"/>
</dbReference>
<dbReference type="NCBIfam" id="TIGR01414">
    <property type="entry name" value="autotrans_barl"/>
    <property type="match status" value="1"/>
</dbReference>
<proteinExistence type="predicted"/>
<comment type="caution">
    <text evidence="3">The sequence shown here is derived from an EMBL/GenBank/DDBJ whole genome shotgun (WGS) entry which is preliminary data.</text>
</comment>
<dbReference type="Gene3D" id="2.160.20.20">
    <property type="match status" value="2"/>
</dbReference>
<dbReference type="InterPro" id="IPR006626">
    <property type="entry name" value="PbH1"/>
</dbReference>
<sequence>MEDELTNRRNPPMQFAVSFNPLSRAMRNGCALHHASRPHRRSRLRVIPASISAWLALCAVPAQAQYDIVIGPGFYNYSQKFNQKSGQIVGSTTIDPTPPYPANLGGPGVSVEIGGSAIIQPDAGSTPGNINIYSHYRSGAPNDGLYVSSGSLTISGSAHGYGTYVSTDGLDVYGIYAPFSSSQAVATTLDATNLYVTTAGNGAIGIRAYGTSMGAPVITLRDSSITTASGFTSAYGVYAWAGPTINLIDTAVSALGTSTYGIVSSASTINLTNGSVTTVAPSAYAMYVYSGSKLTVNGTAINTSGTSGIGLYESGGSSATLTNAQFATTGANAHGIYSTGATLSADGGAITTTGSGAHGVWLTGGSSASISDMNIETRGASARGVYVNGAGTTASLAGDRISTLADNGYGVYAVTNVAVKLQDTSVSTLGATAYGIYAGTASTLDMSGGGVSTAGNTAHAVWLASASSGTIADATISTSGAAARGVYVNGDGTNATLTDDRVSTSGDTAYGVYGTSSAALAMQGGSVATNGANAYAVWFSGAANGTLAGTTISTAGGNAYGLLVGGSAASATATDVTVNTTGGGAAGYYVWTTGLLHAYGGSVSTSGANAAGIVVDGLSSATLDRDANGAGMSVTAGGANGNAVRVSNGGTFTATGASLHARGANGNGLSLIGTATTAAAASPADPAVGDTPGADTTPVPTAVAAPVEAAAARVAAAVVHAAGPVETVTLNDTTVQSDNAAGIAVAGGIANVALTGSTITGATAALQATTTGSTPSTLTVNAAGSTLNGAVLTDADSTTALSLTNASRWNVGGDSTLTTLVNANSVIDILAAPDQVQTPTTASSYRAVNVTGDYTGAQGTLGVNTWLDKGGALGAQFTDRLLVAGNASGTTLVDVKPVAGSPGGVTSLTGQITHSDGISIVQVAGASSAGAFALPGGYAVAPDSPYEYRLYAYGPGSVHGTADAAQRVVSGSGNGFWDYRLQSAYVTPEGPVDPDEPGVQPGPEPQPEPNPEPNPEPIPGPGGELDYPIPPDARPAVAPQVAAYLSAPAAFLYAGMLDMDTLHRRLGEIRDDGDLGRDGGPAEMFFRAYGGDFNYSSNIGFQQFGYDMSGDYSAIQFGANALKLRNDNGIWRFGLAGSVGWLHFEPDAVDGPSSSRSNIYRLSGYGTYQSRQGWYFDGILSLGWFNGDVTTGARGQAMKLQGSSYAASVEAGYPFALPYRINVEPQIQLIGQHLGFHNSTDVDDLDVNIGSQNQLTGRLGVRVTRPIDVSTGRLTPYAAIDVLHSFTNGTNVQVSDVQFVSGKMGDALQYSLGISGSYTPKLSLYGRVSYQQQIGNAGFRGWLVNGGARYLF</sequence>
<dbReference type="Gene3D" id="2.40.128.130">
    <property type="entry name" value="Autotransporter beta-domain"/>
    <property type="match status" value="1"/>
</dbReference>
<dbReference type="InterPro" id="IPR006315">
    <property type="entry name" value="OM_autotransptr_brl_dom"/>
</dbReference>
<feature type="domain" description="Autotransporter" evidence="2">
    <location>
        <begin position="1077"/>
        <end position="1352"/>
    </location>
</feature>
<dbReference type="InterPro" id="IPR012332">
    <property type="entry name" value="Autotransporter_pectin_lyase_C"/>
</dbReference>
<accession>A0ABX5K7C2</accession>
<organism evidence="3 4">
    <name type="scientific">Paraburkholderia unamae</name>
    <dbReference type="NCBI Taxonomy" id="219649"/>
    <lineage>
        <taxon>Bacteria</taxon>
        <taxon>Pseudomonadati</taxon>
        <taxon>Pseudomonadota</taxon>
        <taxon>Betaproteobacteria</taxon>
        <taxon>Burkholderiales</taxon>
        <taxon>Burkholderiaceae</taxon>
        <taxon>Paraburkholderia</taxon>
    </lineage>
</organism>
<evidence type="ECO:0000313" key="3">
    <source>
        <dbReference type="EMBL" id="PVX62722.1"/>
    </source>
</evidence>
<dbReference type="InterPro" id="IPR036709">
    <property type="entry name" value="Autotransporte_beta_dom_sf"/>
</dbReference>
<dbReference type="Proteomes" id="UP000245712">
    <property type="component" value="Unassembled WGS sequence"/>
</dbReference>
<reference evidence="3 4" key="1">
    <citation type="submission" date="2018-05" db="EMBL/GenBank/DDBJ databases">
        <title>Genomic Encyclopedia of Type Strains, Phase IV (KMG-V): Genome sequencing to study the core and pangenomes of soil and plant-associated prokaryotes.</title>
        <authorList>
            <person name="Whitman W."/>
        </authorList>
    </citation>
    <scope>NUCLEOTIDE SEQUENCE [LARGE SCALE GENOMIC DNA]</scope>
    <source>
        <strain evidence="3 4">SCZa-39</strain>
    </source>
</reference>
<dbReference type="Pfam" id="PF03797">
    <property type="entry name" value="Autotransporter"/>
    <property type="match status" value="1"/>
</dbReference>
<gene>
    <name evidence="3" type="ORF">C7402_13929</name>
</gene>
<dbReference type="SUPFAM" id="SSF103515">
    <property type="entry name" value="Autotransporter"/>
    <property type="match status" value="1"/>
</dbReference>
<dbReference type="InterPro" id="IPR011050">
    <property type="entry name" value="Pectin_lyase_fold/virulence"/>
</dbReference>